<name>A0AB34JEP8_PRYPA</name>
<sequence length="74" mass="8553">MEELPAFLGLQGLWFVMELMMKTGVAAQKVAAPLEIAQAAYPDVWIYKKLPRLDTKCIISIWIYEKLPWLDELN</sequence>
<keyword evidence="3" id="KW-1185">Reference proteome</keyword>
<proteinExistence type="predicted"/>
<evidence type="ECO:0000313" key="2">
    <source>
        <dbReference type="EMBL" id="KAL1520046.1"/>
    </source>
</evidence>
<dbReference type="AlphaFoldDB" id="A0AB34JEP8"/>
<dbReference type="EMBL" id="JBGBPQ010000009">
    <property type="protein sequence ID" value="KAL1520046.1"/>
    <property type="molecule type" value="Genomic_DNA"/>
</dbReference>
<comment type="caution">
    <text evidence="2">The sequence shown here is derived from an EMBL/GenBank/DDBJ whole genome shotgun (WGS) entry which is preliminary data.</text>
</comment>
<accession>A0AB34JEP8</accession>
<evidence type="ECO:0000256" key="1">
    <source>
        <dbReference type="SAM" id="SignalP"/>
    </source>
</evidence>
<organism evidence="2 3">
    <name type="scientific">Prymnesium parvum</name>
    <name type="common">Toxic golden alga</name>
    <dbReference type="NCBI Taxonomy" id="97485"/>
    <lineage>
        <taxon>Eukaryota</taxon>
        <taxon>Haptista</taxon>
        <taxon>Haptophyta</taxon>
        <taxon>Prymnesiophyceae</taxon>
        <taxon>Prymnesiales</taxon>
        <taxon>Prymnesiaceae</taxon>
        <taxon>Prymnesium</taxon>
    </lineage>
</organism>
<keyword evidence="1" id="KW-0732">Signal</keyword>
<gene>
    <name evidence="2" type="ORF">AB1Y20_023522</name>
</gene>
<reference evidence="2 3" key="1">
    <citation type="journal article" date="2024" name="Science">
        <title>Giant polyketide synthase enzymes in the biosynthesis of giant marine polyether toxins.</title>
        <authorList>
            <person name="Fallon T.R."/>
            <person name="Shende V.V."/>
            <person name="Wierzbicki I.H."/>
            <person name="Pendleton A.L."/>
            <person name="Watervoot N.F."/>
            <person name="Auber R.P."/>
            <person name="Gonzalez D.J."/>
            <person name="Wisecaver J.H."/>
            <person name="Moore B.S."/>
        </authorList>
    </citation>
    <scope>NUCLEOTIDE SEQUENCE [LARGE SCALE GENOMIC DNA]</scope>
    <source>
        <strain evidence="2 3">12B1</strain>
    </source>
</reference>
<feature type="signal peptide" evidence="1">
    <location>
        <begin position="1"/>
        <end position="27"/>
    </location>
</feature>
<protein>
    <submittedName>
        <fullName evidence="2">Uncharacterized protein</fullName>
    </submittedName>
</protein>
<evidence type="ECO:0000313" key="3">
    <source>
        <dbReference type="Proteomes" id="UP001515480"/>
    </source>
</evidence>
<dbReference type="Proteomes" id="UP001515480">
    <property type="component" value="Unassembled WGS sequence"/>
</dbReference>
<feature type="chain" id="PRO_5044279143" evidence="1">
    <location>
        <begin position="28"/>
        <end position="74"/>
    </location>
</feature>